<dbReference type="PROSITE" id="PS50141">
    <property type="entry name" value="A_DEAMIN_EDITASE"/>
    <property type="match status" value="1"/>
</dbReference>
<dbReference type="GO" id="GO:0003725">
    <property type="term" value="F:double-stranded RNA binding"/>
    <property type="evidence" value="ECO:0007669"/>
    <property type="project" value="TreeGrafter"/>
</dbReference>
<gene>
    <name evidence="2" type="ORF">CPELLU_LOCUS14685</name>
</gene>
<dbReference type="GO" id="GO:0006396">
    <property type="term" value="P:RNA processing"/>
    <property type="evidence" value="ECO:0007669"/>
    <property type="project" value="InterPro"/>
</dbReference>
<dbReference type="Pfam" id="PF02137">
    <property type="entry name" value="A_deamin"/>
    <property type="match status" value="1"/>
</dbReference>
<organism evidence="2 3">
    <name type="scientific">Cetraspora pellucida</name>
    <dbReference type="NCBI Taxonomy" id="1433469"/>
    <lineage>
        <taxon>Eukaryota</taxon>
        <taxon>Fungi</taxon>
        <taxon>Fungi incertae sedis</taxon>
        <taxon>Mucoromycota</taxon>
        <taxon>Glomeromycotina</taxon>
        <taxon>Glomeromycetes</taxon>
        <taxon>Diversisporales</taxon>
        <taxon>Gigasporaceae</taxon>
        <taxon>Cetraspora</taxon>
    </lineage>
</organism>
<evidence type="ECO:0000313" key="3">
    <source>
        <dbReference type="Proteomes" id="UP000789759"/>
    </source>
</evidence>
<dbReference type="PANTHER" id="PTHR10910:SF62">
    <property type="entry name" value="AT07585P-RELATED"/>
    <property type="match status" value="1"/>
</dbReference>
<dbReference type="Proteomes" id="UP000789759">
    <property type="component" value="Unassembled WGS sequence"/>
</dbReference>
<evidence type="ECO:0000259" key="1">
    <source>
        <dbReference type="PROSITE" id="PS50141"/>
    </source>
</evidence>
<dbReference type="GO" id="GO:0008251">
    <property type="term" value="F:tRNA-specific adenosine deaminase activity"/>
    <property type="evidence" value="ECO:0007669"/>
    <property type="project" value="TreeGrafter"/>
</dbReference>
<dbReference type="GO" id="GO:0005737">
    <property type="term" value="C:cytoplasm"/>
    <property type="evidence" value="ECO:0007669"/>
    <property type="project" value="TreeGrafter"/>
</dbReference>
<proteinExistence type="predicted"/>
<protein>
    <submittedName>
        <fullName evidence="2">20961_t:CDS:1</fullName>
    </submittedName>
</protein>
<feature type="non-terminal residue" evidence="2">
    <location>
        <position position="1"/>
    </location>
</feature>
<comment type="caution">
    <text evidence="2">The sequence shown here is derived from an EMBL/GenBank/DDBJ whole genome shotgun (WGS) entry which is preliminary data.</text>
</comment>
<dbReference type="InterPro" id="IPR002466">
    <property type="entry name" value="A_deamin"/>
</dbReference>
<reference evidence="2" key="1">
    <citation type="submission" date="2021-06" db="EMBL/GenBank/DDBJ databases">
        <authorList>
            <person name="Kallberg Y."/>
            <person name="Tangrot J."/>
            <person name="Rosling A."/>
        </authorList>
    </citation>
    <scope>NUCLEOTIDE SEQUENCE</scope>
    <source>
        <strain evidence="2">FL966</strain>
    </source>
</reference>
<dbReference type="EMBL" id="CAJVQA010017817">
    <property type="protein sequence ID" value="CAG8750637.1"/>
    <property type="molecule type" value="Genomic_DNA"/>
</dbReference>
<accession>A0A9N9NP14</accession>
<sequence>MGTKPWESNSTTFSSQITEISHQKFKTIGKNGKPVAFQNDLEWTVLAGIVAYYGEYHLDCISLGMFNSSGLKCLPQSKLCKTGSLIHDSHAEILARRGFLKFLINEMKFLLLNSESTYLCLNDTNYSPFKLREHVTFHMYISQAPCGDASVTSTALSQSPREAELYSNSYSSKIGSQNCYTVMEDQISADFNNKVKVFKMKDGFRRGRIDYESFGVLRTKPGRVDSEPTLSMSCSDKIAQWNVVGLQSALLSELISPIYLSSITVGDMFYLKDLNRALYERIEGLKNLPHEYSLHRPIIIPSLIKFERSRSYLSECFQNKDLISSNIATIWTKDSESTEVLVSGRKQGAIKSKKSGLNLSKA</sequence>
<feature type="non-terminal residue" evidence="2">
    <location>
        <position position="362"/>
    </location>
</feature>
<dbReference type="AlphaFoldDB" id="A0A9N9NP14"/>
<keyword evidence="3" id="KW-1185">Reference proteome</keyword>
<feature type="domain" description="A to I editase" evidence="1">
    <location>
        <begin position="66"/>
        <end position="341"/>
    </location>
</feature>
<dbReference type="GO" id="GO:0006382">
    <property type="term" value="P:adenosine to inosine editing"/>
    <property type="evidence" value="ECO:0007669"/>
    <property type="project" value="TreeGrafter"/>
</dbReference>
<dbReference type="OrthoDB" id="10268011at2759"/>
<dbReference type="GO" id="GO:0005730">
    <property type="term" value="C:nucleolus"/>
    <property type="evidence" value="ECO:0007669"/>
    <property type="project" value="TreeGrafter"/>
</dbReference>
<dbReference type="PANTHER" id="PTHR10910">
    <property type="entry name" value="EUKARYOTE SPECIFIC DSRNA BINDING PROTEIN"/>
    <property type="match status" value="1"/>
</dbReference>
<evidence type="ECO:0000313" key="2">
    <source>
        <dbReference type="EMBL" id="CAG8750637.1"/>
    </source>
</evidence>
<dbReference type="SMART" id="SM00552">
    <property type="entry name" value="ADEAMc"/>
    <property type="match status" value="1"/>
</dbReference>
<dbReference type="GO" id="GO:0003726">
    <property type="term" value="F:double-stranded RNA adenosine deaminase activity"/>
    <property type="evidence" value="ECO:0007669"/>
    <property type="project" value="TreeGrafter"/>
</dbReference>
<name>A0A9N9NP14_9GLOM</name>